<dbReference type="FunFam" id="1.10.287.950:FF:000001">
    <property type="entry name" value="Methyl-accepting chemotaxis sensory transducer"/>
    <property type="match status" value="1"/>
</dbReference>
<feature type="transmembrane region" description="Helical" evidence="6">
    <location>
        <begin position="7"/>
        <end position="29"/>
    </location>
</feature>
<keyword evidence="6" id="KW-0472">Membrane</keyword>
<keyword evidence="6" id="KW-1133">Transmembrane helix</keyword>
<dbReference type="Proteomes" id="UP000238365">
    <property type="component" value="Chromosome"/>
</dbReference>
<name>A0A1X1DUI0_9GAMM</name>
<dbReference type="SMART" id="SM00283">
    <property type="entry name" value="MA"/>
    <property type="match status" value="1"/>
</dbReference>
<dbReference type="PANTHER" id="PTHR43531">
    <property type="entry name" value="PROTEIN ICFG"/>
    <property type="match status" value="1"/>
</dbReference>
<proteinExistence type="inferred from homology"/>
<feature type="domain" description="HAMP" evidence="8">
    <location>
        <begin position="210"/>
        <end position="263"/>
    </location>
</feature>
<dbReference type="PROSITE" id="PS50885">
    <property type="entry name" value="HAMP"/>
    <property type="match status" value="1"/>
</dbReference>
<keyword evidence="10" id="KW-1185">Reference proteome</keyword>
<keyword evidence="3 5" id="KW-0807">Transducer</keyword>
<dbReference type="Pfam" id="PF12729">
    <property type="entry name" value="4HB_MCP_1"/>
    <property type="match status" value="1"/>
</dbReference>
<gene>
    <name evidence="9" type="ORF">C2E15_15200</name>
</gene>
<accession>A0A1X1DUI0</accession>
<evidence type="ECO:0000313" key="9">
    <source>
        <dbReference type="EMBL" id="AUX94285.1"/>
    </source>
</evidence>
<dbReference type="SMART" id="SM00304">
    <property type="entry name" value="HAMP"/>
    <property type="match status" value="1"/>
</dbReference>
<evidence type="ECO:0000256" key="2">
    <source>
        <dbReference type="ARBA" id="ARBA00022500"/>
    </source>
</evidence>
<evidence type="ECO:0000313" key="10">
    <source>
        <dbReference type="Proteomes" id="UP000238365"/>
    </source>
</evidence>
<organism evidence="9 10">
    <name type="scientific">Mixta gaviniae</name>
    <dbReference type="NCBI Taxonomy" id="665914"/>
    <lineage>
        <taxon>Bacteria</taxon>
        <taxon>Pseudomonadati</taxon>
        <taxon>Pseudomonadota</taxon>
        <taxon>Gammaproteobacteria</taxon>
        <taxon>Enterobacterales</taxon>
        <taxon>Erwiniaceae</taxon>
        <taxon>Mixta</taxon>
    </lineage>
</organism>
<dbReference type="PANTHER" id="PTHR43531:SF7">
    <property type="entry name" value="AEROTAXIS RECEPTOR"/>
    <property type="match status" value="1"/>
</dbReference>
<evidence type="ECO:0000259" key="7">
    <source>
        <dbReference type="PROSITE" id="PS50111"/>
    </source>
</evidence>
<evidence type="ECO:0000256" key="4">
    <source>
        <dbReference type="ARBA" id="ARBA00029447"/>
    </source>
</evidence>
<reference evidence="9 10" key="1">
    <citation type="submission" date="2018-01" db="EMBL/GenBank/DDBJ databases">
        <title>Complete and assembled Genome of Pantoea gaviniae DSM22758T.</title>
        <authorList>
            <person name="Stevens M.J.A."/>
            <person name="Zurfluh K."/>
            <person name="Stephan R."/>
        </authorList>
    </citation>
    <scope>NUCLEOTIDE SEQUENCE [LARGE SCALE GENOMIC DNA]</scope>
    <source>
        <strain evidence="9 10">DSM 22758</strain>
    </source>
</reference>
<dbReference type="PRINTS" id="PR00260">
    <property type="entry name" value="CHEMTRNSDUCR"/>
</dbReference>
<comment type="similarity">
    <text evidence="4">Belongs to the methyl-accepting chemotaxis (MCP) protein family.</text>
</comment>
<evidence type="ECO:0000256" key="6">
    <source>
        <dbReference type="SAM" id="Phobius"/>
    </source>
</evidence>
<dbReference type="CDD" id="cd06225">
    <property type="entry name" value="HAMP"/>
    <property type="match status" value="1"/>
</dbReference>
<dbReference type="InterPro" id="IPR003660">
    <property type="entry name" value="HAMP_dom"/>
</dbReference>
<keyword evidence="6" id="KW-0812">Transmembrane</keyword>
<dbReference type="InterPro" id="IPR004089">
    <property type="entry name" value="MCPsignal_dom"/>
</dbReference>
<dbReference type="GO" id="GO:0006935">
    <property type="term" value="P:chemotaxis"/>
    <property type="evidence" value="ECO:0007669"/>
    <property type="project" value="UniProtKB-KW"/>
</dbReference>
<evidence type="ECO:0000259" key="8">
    <source>
        <dbReference type="PROSITE" id="PS50885"/>
    </source>
</evidence>
<dbReference type="InterPro" id="IPR024478">
    <property type="entry name" value="HlyB_4HB_MCP"/>
</dbReference>
<protein>
    <submittedName>
        <fullName evidence="9">Chemotaxis protein</fullName>
    </submittedName>
</protein>
<feature type="domain" description="Methyl-accepting transducer" evidence="7">
    <location>
        <begin position="268"/>
        <end position="497"/>
    </location>
</feature>
<dbReference type="GO" id="GO:0004888">
    <property type="term" value="F:transmembrane signaling receptor activity"/>
    <property type="evidence" value="ECO:0007669"/>
    <property type="project" value="InterPro"/>
</dbReference>
<dbReference type="EMBL" id="CP026377">
    <property type="protein sequence ID" value="AUX94285.1"/>
    <property type="molecule type" value="Genomic_DNA"/>
</dbReference>
<dbReference type="Pfam" id="PF00015">
    <property type="entry name" value="MCPsignal"/>
    <property type="match status" value="1"/>
</dbReference>
<dbReference type="GO" id="GO:0005886">
    <property type="term" value="C:plasma membrane"/>
    <property type="evidence" value="ECO:0007669"/>
    <property type="project" value="TreeGrafter"/>
</dbReference>
<dbReference type="CDD" id="cd11386">
    <property type="entry name" value="MCP_signal"/>
    <property type="match status" value="1"/>
</dbReference>
<dbReference type="InterPro" id="IPR004090">
    <property type="entry name" value="Chemotax_Me-accpt_rcpt"/>
</dbReference>
<dbReference type="SUPFAM" id="SSF58104">
    <property type="entry name" value="Methyl-accepting chemotaxis protein (MCP) signaling domain"/>
    <property type="match status" value="1"/>
</dbReference>
<dbReference type="KEGG" id="pgz:C2E15_15200"/>
<keyword evidence="2" id="KW-0145">Chemotaxis</keyword>
<dbReference type="OrthoDB" id="9147953at2"/>
<dbReference type="Gene3D" id="1.10.287.950">
    <property type="entry name" value="Methyl-accepting chemotaxis protein"/>
    <property type="match status" value="1"/>
</dbReference>
<comment type="subcellular location">
    <subcellularLocation>
        <location evidence="1">Membrane</location>
    </subcellularLocation>
</comment>
<evidence type="ECO:0000256" key="1">
    <source>
        <dbReference type="ARBA" id="ARBA00004370"/>
    </source>
</evidence>
<feature type="transmembrane region" description="Helical" evidence="6">
    <location>
        <begin position="187"/>
        <end position="212"/>
    </location>
</feature>
<evidence type="ECO:0000256" key="3">
    <source>
        <dbReference type="ARBA" id="ARBA00023224"/>
    </source>
</evidence>
<dbReference type="InterPro" id="IPR051310">
    <property type="entry name" value="MCP_chemotaxis"/>
</dbReference>
<dbReference type="AlphaFoldDB" id="A0A1X1DUI0"/>
<evidence type="ECO:0000256" key="5">
    <source>
        <dbReference type="PROSITE-ProRule" id="PRU00284"/>
    </source>
</evidence>
<dbReference type="PROSITE" id="PS50111">
    <property type="entry name" value="CHEMOTAXIS_TRANSDUC_2"/>
    <property type="match status" value="1"/>
</dbReference>
<dbReference type="RefSeq" id="WP_104958116.1">
    <property type="nucleotide sequence ID" value="NZ_CP026377.1"/>
</dbReference>
<sequence>MNIVKKLLVTFVIFGCAVVTVGAFALYALKGANTRFEYVMDNSLPSVQVLDQILQARESARRNIYMALISAEKAETAKYVAATRSDLQNVGKLLNDYQGRYISDATDAQLTRENIKLLAAYQAIVNQLLARYERQGLDAVRPLLAENGEVAENSRLFSGRLQQQIDYNYQIAEKFNQQNQRSFTHTLLLLIAIIVVSGALAGALALTVLRYISASLSHFQSRMQLINDSMDLRIRVELDKNDEIGLTARAFNALIGRMQEILQTIQMASTQVDVASAEIAASNEDLSSRTEQQAAALEETAASMNQLAVTVGHNVDNAKSADSLMGDAESIFRQGDAELKKLQQSMQAISLSSNRIAEITSIIDSIAFQTNILALNAAVEAARAGENGRGFAVVAGEVRTLSQRSAGAAKDIKRLIDEALGNISTGVKFAEGVSGKMAQALDAVTGTSQIIGQVSHSSTEQSFGIDQVNVAVGQMETVLQQNAAMVQQMSSAAFSLSEQANKLLGSVSVFKIEKAATA</sequence>
<dbReference type="GO" id="GO:0007165">
    <property type="term" value="P:signal transduction"/>
    <property type="evidence" value="ECO:0007669"/>
    <property type="project" value="UniProtKB-KW"/>
</dbReference>